<name>A0A7W7WCP2_9ACTN</name>
<dbReference type="EMBL" id="JACHJU010000004">
    <property type="protein sequence ID" value="MBB4942837.1"/>
    <property type="molecule type" value="Genomic_DNA"/>
</dbReference>
<evidence type="ECO:0000313" key="2">
    <source>
        <dbReference type="Proteomes" id="UP000534286"/>
    </source>
</evidence>
<evidence type="ECO:0000313" key="1">
    <source>
        <dbReference type="EMBL" id="MBB4942837.1"/>
    </source>
</evidence>
<dbReference type="Proteomes" id="UP000534286">
    <property type="component" value="Unassembled WGS sequence"/>
</dbReference>
<sequence>MKLWQAPARTLPITIRPIGGETIPSYARRLAEANDLYSTAILRAIGEHRYGTGRHLFRHDACLNDQAADRLAVFAGMPRDRLRRALPALSQGLPAYQKPLPMDRPAVYTYTPIPNPRLACHHCQIRNAVNPNPPTVLVRTTDPRSPLICYRHRRWLGNLADTTQYDLRHADEIITAERRYQRLLAGRRDTGWVSDLLITAWNITQAWATHPPIRLPTVVKWWRARAVALGIPDAPRQPIVTFPEAVTLTEILTNLDWRQHVAMAEDYDLGRFYQHIARSLGETHPQSAQATRRIIWGQRDALTYWVAAHRHRFRDLRLRHQAEQRRQWVPKPFPEKGHFR</sequence>
<dbReference type="AlphaFoldDB" id="A0A7W7WCP2"/>
<reference evidence="1 2" key="1">
    <citation type="submission" date="2020-08" db="EMBL/GenBank/DDBJ databases">
        <title>Sequencing the genomes of 1000 actinobacteria strains.</title>
        <authorList>
            <person name="Klenk H.-P."/>
        </authorList>
    </citation>
    <scope>NUCLEOTIDE SEQUENCE [LARGE SCALE GENOMIC DNA]</scope>
    <source>
        <strain evidence="1 2">DSM 43023</strain>
    </source>
</reference>
<comment type="caution">
    <text evidence="1">The sequence shown here is derived from an EMBL/GenBank/DDBJ whole genome shotgun (WGS) entry which is preliminary data.</text>
</comment>
<gene>
    <name evidence="1" type="ORF">FHR32_007237</name>
</gene>
<accession>A0A7W7WCP2</accession>
<keyword evidence="2" id="KW-1185">Reference proteome</keyword>
<protein>
    <recommendedName>
        <fullName evidence="3">TniQ protein</fullName>
    </recommendedName>
</protein>
<dbReference type="RefSeq" id="WP_184758794.1">
    <property type="nucleotide sequence ID" value="NZ_BAABEK010000073.1"/>
</dbReference>
<organism evidence="1 2">
    <name type="scientific">Streptosporangium album</name>
    <dbReference type="NCBI Taxonomy" id="47479"/>
    <lineage>
        <taxon>Bacteria</taxon>
        <taxon>Bacillati</taxon>
        <taxon>Actinomycetota</taxon>
        <taxon>Actinomycetes</taxon>
        <taxon>Streptosporangiales</taxon>
        <taxon>Streptosporangiaceae</taxon>
        <taxon>Streptosporangium</taxon>
    </lineage>
</organism>
<evidence type="ECO:0008006" key="3">
    <source>
        <dbReference type="Google" id="ProtNLM"/>
    </source>
</evidence>
<proteinExistence type="predicted"/>